<organism evidence="5 6">
    <name type="scientific">Kribbella albertanoniae</name>
    <dbReference type="NCBI Taxonomy" id="1266829"/>
    <lineage>
        <taxon>Bacteria</taxon>
        <taxon>Bacillati</taxon>
        <taxon>Actinomycetota</taxon>
        <taxon>Actinomycetes</taxon>
        <taxon>Propionibacteriales</taxon>
        <taxon>Kribbellaceae</taxon>
        <taxon>Kribbella</taxon>
    </lineage>
</organism>
<dbReference type="SUPFAM" id="SSF49785">
    <property type="entry name" value="Galactose-binding domain-like"/>
    <property type="match status" value="2"/>
</dbReference>
<evidence type="ECO:0000259" key="4">
    <source>
        <dbReference type="Pfam" id="PF22680"/>
    </source>
</evidence>
<feature type="chain" id="PRO_5020550809" evidence="1">
    <location>
        <begin position="26"/>
        <end position="825"/>
    </location>
</feature>
<keyword evidence="1" id="KW-0732">Signal</keyword>
<keyword evidence="6" id="KW-1185">Reference proteome</keyword>
<comment type="caution">
    <text evidence="5">The sequence shown here is derived from an EMBL/GenBank/DDBJ whole genome shotgun (WGS) entry which is preliminary data.</text>
</comment>
<dbReference type="OrthoDB" id="3795077at2"/>
<dbReference type="SUPFAM" id="SSF51445">
    <property type="entry name" value="(Trans)glycosidases"/>
    <property type="match status" value="1"/>
</dbReference>
<dbReference type="InterPro" id="IPR000421">
    <property type="entry name" value="FA58C"/>
</dbReference>
<accession>A0A4R4PCT8</accession>
<name>A0A4R4PCT8_9ACTN</name>
<dbReference type="InterPro" id="IPR008979">
    <property type="entry name" value="Galactose-bd-like_sf"/>
</dbReference>
<feature type="signal peptide" evidence="1">
    <location>
        <begin position="1"/>
        <end position="25"/>
    </location>
</feature>
<feature type="domain" description="F5/8 type C" evidence="2">
    <location>
        <begin position="724"/>
        <end position="808"/>
    </location>
</feature>
<protein>
    <submittedName>
        <fullName evidence="5">DUF4091 domain-containing protein</fullName>
    </submittedName>
</protein>
<dbReference type="InterPro" id="IPR025150">
    <property type="entry name" value="GH123_cat"/>
</dbReference>
<dbReference type="InterPro" id="IPR017853">
    <property type="entry name" value="GH"/>
</dbReference>
<sequence>MRPPRLLAAVLVTAIITTSTTPSIAQPATQVWAARAATHVFPDSLPTDTGAGTTLALDSARNEFEAGQVVIRRDRAFTIKRVSFSPLTSGFRAIPPSELSYNFVKFTALNHNSVFGGNQYVYAPSRPAPDDFPDGLSNDRSTTVAANRTQPIWVRVHVPKYVAGGVYRGTVRIETDRGTESIPLSVNVRPVTIPDAKDSGFTDVEWTLFFGTVSHQPPPSGVETMLANYGFSPFTPKWWKLMEDYADLRRDYRNNNLTLPMTTLLLAGNTTVDANGKVHFDWSKVDQVVKFFTDRGTVSRLEGFWVNGGPGYSTVWDVETLVRDADGQTVKKYVPWTSTEADDWIQQYVGALRDHVKAKGWNGKWWMHIGDEPKGESGDKGWNGIFDKVKAVWPDVKIGDATFHDPVASQVAEREDIMIPNLLNYEWSPKTFDAERAKGKDLWLYNCNIPTQGFLNRFIDQPEYYQRLIGWLAAARGANGHLHWAFNNWNISMDDQDVKGDFWVVNPDQKHKNLLERTIRLESMRDGIEDWEVVEILKKTHPQLATDLAMALASKPGTFTGDVTYLERIRALVLDAAAGKPLAARDLSATIKAGAVDLGSQHQVDGVYLKWGATHPAEYTIQTSYDGVSWVDAGTRTKADGGEDFVGLNAKARYVRLKAPADGLLTFKVAGAPLQHANLVGGLTYKKSWEPPQGFPDSTGRESTDGVISDNFGDGRPYVIQGAAGETKSFDISFDLGSRKTVRAVDVQGYVEYSGYRPDTVRVLTSDDGVSWTDRGPVVSRPNDASGNRFEVRFAPVHAQHVKVAFTRTFIPSADGVFLDDIEVY</sequence>
<dbReference type="Proteomes" id="UP000295075">
    <property type="component" value="Unassembled WGS sequence"/>
</dbReference>
<dbReference type="EMBL" id="SMKA01000239">
    <property type="protein sequence ID" value="TDC18893.1"/>
    <property type="molecule type" value="Genomic_DNA"/>
</dbReference>
<reference evidence="5 6" key="1">
    <citation type="submission" date="2019-03" db="EMBL/GenBank/DDBJ databases">
        <title>Draft genome sequences of novel Actinobacteria.</title>
        <authorList>
            <person name="Sahin N."/>
            <person name="Ay H."/>
            <person name="Saygin H."/>
        </authorList>
    </citation>
    <scope>NUCLEOTIDE SEQUENCE [LARGE SCALE GENOMIC DNA]</scope>
    <source>
        <strain evidence="5 6">JCM 30547</strain>
    </source>
</reference>
<dbReference type="Gene3D" id="2.60.120.260">
    <property type="entry name" value="Galactose-binding domain-like"/>
    <property type="match status" value="2"/>
</dbReference>
<feature type="domain" description="Glycoside hydrolase 123 N-terminal" evidence="4">
    <location>
        <begin position="63"/>
        <end position="174"/>
    </location>
</feature>
<feature type="domain" description="Glycoside hydrolase 123 catalytic" evidence="3">
    <location>
        <begin position="225"/>
        <end position="537"/>
    </location>
</feature>
<dbReference type="AlphaFoldDB" id="A0A4R4PCT8"/>
<dbReference type="Pfam" id="PF13320">
    <property type="entry name" value="GH123_cat"/>
    <property type="match status" value="1"/>
</dbReference>
<dbReference type="Pfam" id="PF22680">
    <property type="entry name" value="Glyco_hydro_123_N_2"/>
    <property type="match status" value="1"/>
</dbReference>
<feature type="domain" description="F5/8 type C" evidence="2">
    <location>
        <begin position="596"/>
        <end position="661"/>
    </location>
</feature>
<dbReference type="InterPro" id="IPR053850">
    <property type="entry name" value="Glyco_hydro_123_N_2"/>
</dbReference>
<dbReference type="RefSeq" id="WP_132413982.1">
    <property type="nucleotide sequence ID" value="NZ_SMKA01000239.1"/>
</dbReference>
<dbReference type="Pfam" id="PF00754">
    <property type="entry name" value="F5_F8_type_C"/>
    <property type="match status" value="2"/>
</dbReference>
<evidence type="ECO:0000313" key="5">
    <source>
        <dbReference type="EMBL" id="TDC18893.1"/>
    </source>
</evidence>
<evidence type="ECO:0000313" key="6">
    <source>
        <dbReference type="Proteomes" id="UP000295075"/>
    </source>
</evidence>
<evidence type="ECO:0000256" key="1">
    <source>
        <dbReference type="SAM" id="SignalP"/>
    </source>
</evidence>
<gene>
    <name evidence="5" type="ORF">E1261_34810</name>
</gene>
<evidence type="ECO:0000259" key="2">
    <source>
        <dbReference type="Pfam" id="PF00754"/>
    </source>
</evidence>
<proteinExistence type="predicted"/>
<evidence type="ECO:0000259" key="3">
    <source>
        <dbReference type="Pfam" id="PF13320"/>
    </source>
</evidence>